<feature type="transmembrane region" description="Helical" evidence="1">
    <location>
        <begin position="6"/>
        <end position="31"/>
    </location>
</feature>
<name>A0A915BBA0_PARUN</name>
<evidence type="ECO:0000256" key="1">
    <source>
        <dbReference type="SAM" id="Phobius"/>
    </source>
</evidence>
<evidence type="ECO:0000313" key="2">
    <source>
        <dbReference type="Proteomes" id="UP000887569"/>
    </source>
</evidence>
<keyword evidence="1" id="KW-1133">Transmembrane helix</keyword>
<organism evidence="2 3">
    <name type="scientific">Parascaris univalens</name>
    <name type="common">Nematode worm</name>
    <dbReference type="NCBI Taxonomy" id="6257"/>
    <lineage>
        <taxon>Eukaryota</taxon>
        <taxon>Metazoa</taxon>
        <taxon>Ecdysozoa</taxon>
        <taxon>Nematoda</taxon>
        <taxon>Chromadorea</taxon>
        <taxon>Rhabditida</taxon>
        <taxon>Spirurina</taxon>
        <taxon>Ascaridomorpha</taxon>
        <taxon>Ascaridoidea</taxon>
        <taxon>Ascarididae</taxon>
        <taxon>Parascaris</taxon>
    </lineage>
</organism>
<sequence>MVHYVGLAGGIRLCAVGTPICCVLAMFLIAAPMHWKGWIAPSCAAVVFAAVSSCPFFASGCIRFAFVIVAFAVVVLYGFFDCVLPFQVKFVLFLSRYRSAVCLALRMHPASLLSWFILQ</sequence>
<keyword evidence="1" id="KW-0472">Membrane</keyword>
<dbReference type="WBParaSite" id="PgR032X_g063_t01">
    <property type="protein sequence ID" value="PgR032X_g063_t01"/>
    <property type="gene ID" value="PgR032X_g063"/>
</dbReference>
<evidence type="ECO:0000313" key="3">
    <source>
        <dbReference type="WBParaSite" id="PgR032X_g063_t01"/>
    </source>
</evidence>
<dbReference type="AlphaFoldDB" id="A0A915BBA0"/>
<protein>
    <submittedName>
        <fullName evidence="3">Class II aldolase/adducin N-terminal domain-containing protein</fullName>
    </submittedName>
</protein>
<keyword evidence="2" id="KW-1185">Reference proteome</keyword>
<feature type="transmembrane region" description="Helical" evidence="1">
    <location>
        <begin position="64"/>
        <end position="88"/>
    </location>
</feature>
<dbReference type="Proteomes" id="UP000887569">
    <property type="component" value="Unplaced"/>
</dbReference>
<reference evidence="3" key="1">
    <citation type="submission" date="2022-11" db="UniProtKB">
        <authorList>
            <consortium name="WormBaseParasite"/>
        </authorList>
    </citation>
    <scope>IDENTIFICATION</scope>
</reference>
<accession>A0A915BBA0</accession>
<proteinExistence type="predicted"/>
<keyword evidence="1" id="KW-0812">Transmembrane</keyword>
<feature type="transmembrane region" description="Helical" evidence="1">
    <location>
        <begin position="38"/>
        <end position="58"/>
    </location>
</feature>